<gene>
    <name evidence="1" type="ordered locus">MTR_4g129145</name>
</gene>
<sequence length="77" mass="8607">MNDKEVFKFAIRNEPQSIELTLEKAGLPASYIGSSNHSELVLACHATARQDSVRAVSKEEGLTLAKDSFRHEQTRTF</sequence>
<dbReference type="EMBL" id="CM001220">
    <property type="protein sequence ID" value="KEH32566.1"/>
    <property type="molecule type" value="Genomic_DNA"/>
</dbReference>
<dbReference type="EnsemblPlants" id="KEH32566">
    <property type="protein sequence ID" value="KEH32566"/>
    <property type="gene ID" value="MTR_4g129145"/>
</dbReference>
<reference evidence="2" key="3">
    <citation type="submission" date="2015-04" db="UniProtKB">
        <authorList>
            <consortium name="EnsemblPlants"/>
        </authorList>
    </citation>
    <scope>IDENTIFICATION</scope>
    <source>
        <strain evidence="2">cv. Jemalong A17</strain>
    </source>
</reference>
<accession>A0A072UT94</accession>
<organism evidence="1 3">
    <name type="scientific">Medicago truncatula</name>
    <name type="common">Barrel medic</name>
    <name type="synonym">Medicago tribuloides</name>
    <dbReference type="NCBI Taxonomy" id="3880"/>
    <lineage>
        <taxon>Eukaryota</taxon>
        <taxon>Viridiplantae</taxon>
        <taxon>Streptophyta</taxon>
        <taxon>Embryophyta</taxon>
        <taxon>Tracheophyta</taxon>
        <taxon>Spermatophyta</taxon>
        <taxon>Magnoliopsida</taxon>
        <taxon>eudicotyledons</taxon>
        <taxon>Gunneridae</taxon>
        <taxon>Pentapetalae</taxon>
        <taxon>rosids</taxon>
        <taxon>fabids</taxon>
        <taxon>Fabales</taxon>
        <taxon>Fabaceae</taxon>
        <taxon>Papilionoideae</taxon>
        <taxon>50 kb inversion clade</taxon>
        <taxon>NPAAA clade</taxon>
        <taxon>Hologalegina</taxon>
        <taxon>IRL clade</taxon>
        <taxon>Trifolieae</taxon>
        <taxon>Medicago</taxon>
    </lineage>
</organism>
<protein>
    <submittedName>
        <fullName evidence="1 2">Uncharacterized protein</fullName>
    </submittedName>
</protein>
<dbReference type="HOGENOM" id="CLU_2641867_0_0_1"/>
<proteinExistence type="predicted"/>
<reference evidence="1 3" key="2">
    <citation type="journal article" date="2014" name="BMC Genomics">
        <title>An improved genome release (version Mt4.0) for the model legume Medicago truncatula.</title>
        <authorList>
            <person name="Tang H."/>
            <person name="Krishnakumar V."/>
            <person name="Bidwell S."/>
            <person name="Rosen B."/>
            <person name="Chan A."/>
            <person name="Zhou S."/>
            <person name="Gentzbittel L."/>
            <person name="Childs K.L."/>
            <person name="Yandell M."/>
            <person name="Gundlach H."/>
            <person name="Mayer K.F."/>
            <person name="Schwartz D.C."/>
            <person name="Town C.D."/>
        </authorList>
    </citation>
    <scope>GENOME REANNOTATION</scope>
    <source>
        <strain evidence="1">A17</strain>
        <strain evidence="2 3">cv. Jemalong A17</strain>
    </source>
</reference>
<evidence type="ECO:0000313" key="2">
    <source>
        <dbReference type="EnsemblPlants" id="KEH32566"/>
    </source>
</evidence>
<dbReference type="AlphaFoldDB" id="A0A072UT94"/>
<dbReference type="Proteomes" id="UP000002051">
    <property type="component" value="Chromosome 4"/>
</dbReference>
<evidence type="ECO:0000313" key="3">
    <source>
        <dbReference type="Proteomes" id="UP000002051"/>
    </source>
</evidence>
<reference evidence="1 3" key="1">
    <citation type="journal article" date="2011" name="Nature">
        <title>The Medicago genome provides insight into the evolution of rhizobial symbioses.</title>
        <authorList>
            <person name="Young N.D."/>
            <person name="Debelle F."/>
            <person name="Oldroyd G.E."/>
            <person name="Geurts R."/>
            <person name="Cannon S.B."/>
            <person name="Udvardi M.K."/>
            <person name="Benedito V.A."/>
            <person name="Mayer K.F."/>
            <person name="Gouzy J."/>
            <person name="Schoof H."/>
            <person name="Van de Peer Y."/>
            <person name="Proost S."/>
            <person name="Cook D.R."/>
            <person name="Meyers B.C."/>
            <person name="Spannagl M."/>
            <person name="Cheung F."/>
            <person name="De Mita S."/>
            <person name="Krishnakumar V."/>
            <person name="Gundlach H."/>
            <person name="Zhou S."/>
            <person name="Mudge J."/>
            <person name="Bharti A.K."/>
            <person name="Murray J.D."/>
            <person name="Naoumkina M.A."/>
            <person name="Rosen B."/>
            <person name="Silverstein K.A."/>
            <person name="Tang H."/>
            <person name="Rombauts S."/>
            <person name="Zhao P.X."/>
            <person name="Zhou P."/>
            <person name="Barbe V."/>
            <person name="Bardou P."/>
            <person name="Bechner M."/>
            <person name="Bellec A."/>
            <person name="Berger A."/>
            <person name="Berges H."/>
            <person name="Bidwell S."/>
            <person name="Bisseling T."/>
            <person name="Choisne N."/>
            <person name="Couloux A."/>
            <person name="Denny R."/>
            <person name="Deshpande S."/>
            <person name="Dai X."/>
            <person name="Doyle J.J."/>
            <person name="Dudez A.M."/>
            <person name="Farmer A.D."/>
            <person name="Fouteau S."/>
            <person name="Franken C."/>
            <person name="Gibelin C."/>
            <person name="Gish J."/>
            <person name="Goldstein S."/>
            <person name="Gonzalez A.J."/>
            <person name="Green P.J."/>
            <person name="Hallab A."/>
            <person name="Hartog M."/>
            <person name="Hua A."/>
            <person name="Humphray S.J."/>
            <person name="Jeong D.H."/>
            <person name="Jing Y."/>
            <person name="Jocker A."/>
            <person name="Kenton S.M."/>
            <person name="Kim D.J."/>
            <person name="Klee K."/>
            <person name="Lai H."/>
            <person name="Lang C."/>
            <person name="Lin S."/>
            <person name="Macmil S.L."/>
            <person name="Magdelenat G."/>
            <person name="Matthews L."/>
            <person name="McCorrison J."/>
            <person name="Monaghan E.L."/>
            <person name="Mun J.H."/>
            <person name="Najar F.Z."/>
            <person name="Nicholson C."/>
            <person name="Noirot C."/>
            <person name="O'Bleness M."/>
            <person name="Paule C.R."/>
            <person name="Poulain J."/>
            <person name="Prion F."/>
            <person name="Qin B."/>
            <person name="Qu C."/>
            <person name="Retzel E.F."/>
            <person name="Riddle C."/>
            <person name="Sallet E."/>
            <person name="Samain S."/>
            <person name="Samson N."/>
            <person name="Sanders I."/>
            <person name="Saurat O."/>
            <person name="Scarpelli C."/>
            <person name="Schiex T."/>
            <person name="Segurens B."/>
            <person name="Severin A.J."/>
            <person name="Sherrier D.J."/>
            <person name="Shi R."/>
            <person name="Sims S."/>
            <person name="Singer S.R."/>
            <person name="Sinharoy S."/>
            <person name="Sterck L."/>
            <person name="Viollet A."/>
            <person name="Wang B.B."/>
            <person name="Wang K."/>
            <person name="Wang M."/>
            <person name="Wang X."/>
            <person name="Warfsmann J."/>
            <person name="Weissenbach J."/>
            <person name="White D.D."/>
            <person name="White J.D."/>
            <person name="Wiley G.B."/>
            <person name="Wincker P."/>
            <person name="Xing Y."/>
            <person name="Yang L."/>
            <person name="Yao Z."/>
            <person name="Ying F."/>
            <person name="Zhai J."/>
            <person name="Zhou L."/>
            <person name="Zuber A."/>
            <person name="Denarie J."/>
            <person name="Dixon R.A."/>
            <person name="May G.D."/>
            <person name="Schwartz D.C."/>
            <person name="Rogers J."/>
            <person name="Quetier F."/>
            <person name="Town C.D."/>
            <person name="Roe B.A."/>
        </authorList>
    </citation>
    <scope>NUCLEOTIDE SEQUENCE [LARGE SCALE GENOMIC DNA]</scope>
    <source>
        <strain evidence="1">A17</strain>
        <strain evidence="2 3">cv. Jemalong A17</strain>
    </source>
</reference>
<name>A0A072UT94_MEDTR</name>
<keyword evidence="3" id="KW-1185">Reference proteome</keyword>
<evidence type="ECO:0000313" key="1">
    <source>
        <dbReference type="EMBL" id="KEH32566.1"/>
    </source>
</evidence>